<evidence type="ECO:0000256" key="4">
    <source>
        <dbReference type="ARBA" id="ARBA00023136"/>
    </source>
</evidence>
<dbReference type="Ensembl" id="ENSCPVT00000012639.2">
    <property type="protein sequence ID" value="ENSCPVP00000012118.2"/>
    <property type="gene ID" value="ENSCPVG00000018530.1"/>
</dbReference>
<accession>A0A8C3MVY4</accession>
<sequence>MTLTERLRERISRAFYSHGLLCASYPIPIILFTALCILACCSPLLKLPLPGTGPVEFSTPLKDSRSPRGAGSAARGARRAPRLVRGSPRGLHPADLCEGHRVPVAEEPAGRGRVPLAAGPRLPAGGGDQEPRPEGQLRGQEPGGGLSAGDRPAARPQEAEESAPRAWLPAAVPRELLAERPRALQCRPRYHQNHPPA</sequence>
<protein>
    <submittedName>
        <fullName evidence="7">Uncharacterized protein</fullName>
    </submittedName>
</protein>
<dbReference type="GO" id="GO:0005789">
    <property type="term" value="C:endoplasmic reticulum membrane"/>
    <property type="evidence" value="ECO:0007669"/>
    <property type="project" value="InterPro"/>
</dbReference>
<keyword evidence="3" id="KW-0256">Endoplasmic reticulum</keyword>
<comment type="subcellular location">
    <subcellularLocation>
        <location evidence="2">Endomembrane system</location>
    </subcellularLocation>
    <subcellularLocation>
        <location evidence="1">Endoplasmic reticulum</location>
    </subcellularLocation>
</comment>
<keyword evidence="4 6" id="KW-0472">Membrane</keyword>
<dbReference type="GO" id="GO:0032934">
    <property type="term" value="F:sterol binding"/>
    <property type="evidence" value="ECO:0007669"/>
    <property type="project" value="InterPro"/>
</dbReference>
<dbReference type="PANTHER" id="PTHR46378:SF1">
    <property type="entry name" value="STEROL REGULATORY ELEMENT-BINDING PROTEIN CLEAVAGE-ACTIVATING PROTEIN"/>
    <property type="match status" value="1"/>
</dbReference>
<feature type="compositionally biased region" description="Basic and acidic residues" evidence="5">
    <location>
        <begin position="95"/>
        <end position="110"/>
    </location>
</feature>
<keyword evidence="6" id="KW-1133">Transmembrane helix</keyword>
<reference evidence="7" key="2">
    <citation type="submission" date="2025-08" db="UniProtKB">
        <authorList>
            <consortium name="Ensembl"/>
        </authorList>
    </citation>
    <scope>IDENTIFICATION</scope>
</reference>
<dbReference type="GO" id="GO:0032933">
    <property type="term" value="P:SREBP signaling pathway"/>
    <property type="evidence" value="ECO:0007669"/>
    <property type="project" value="InterPro"/>
</dbReference>
<proteinExistence type="predicted"/>
<evidence type="ECO:0000256" key="5">
    <source>
        <dbReference type="SAM" id="MobiDB-lite"/>
    </source>
</evidence>
<reference evidence="7" key="3">
    <citation type="submission" date="2025-09" db="UniProtKB">
        <authorList>
            <consortium name="Ensembl"/>
        </authorList>
    </citation>
    <scope>IDENTIFICATION</scope>
</reference>
<evidence type="ECO:0000256" key="2">
    <source>
        <dbReference type="ARBA" id="ARBA00004308"/>
    </source>
</evidence>
<reference evidence="7" key="1">
    <citation type="submission" date="2020-02" db="EMBL/GenBank/DDBJ databases">
        <authorList>
            <person name="Enbody D E."/>
            <person name="Pettersson E M."/>
        </authorList>
    </citation>
    <scope>NUCLEOTIDE SEQUENCE [LARGE SCALE GENOMIC DNA]</scope>
</reference>
<organism evidence="7 8">
    <name type="scientific">Geospiza parvula</name>
    <name type="common">Small tree-finch</name>
    <name type="synonym">Camarhynchus parvulus</name>
    <dbReference type="NCBI Taxonomy" id="87175"/>
    <lineage>
        <taxon>Eukaryota</taxon>
        <taxon>Metazoa</taxon>
        <taxon>Chordata</taxon>
        <taxon>Craniata</taxon>
        <taxon>Vertebrata</taxon>
        <taxon>Euteleostomi</taxon>
        <taxon>Archelosauria</taxon>
        <taxon>Archosauria</taxon>
        <taxon>Dinosauria</taxon>
        <taxon>Saurischia</taxon>
        <taxon>Theropoda</taxon>
        <taxon>Coelurosauria</taxon>
        <taxon>Aves</taxon>
        <taxon>Neognathae</taxon>
        <taxon>Neoaves</taxon>
        <taxon>Telluraves</taxon>
        <taxon>Australaves</taxon>
        <taxon>Passeriformes</taxon>
        <taxon>Thraupidae</taxon>
        <taxon>Camarhynchus</taxon>
    </lineage>
</organism>
<evidence type="ECO:0000256" key="6">
    <source>
        <dbReference type="SAM" id="Phobius"/>
    </source>
</evidence>
<feature type="transmembrane region" description="Helical" evidence="6">
    <location>
        <begin position="20"/>
        <end position="45"/>
    </location>
</feature>
<keyword evidence="6" id="KW-0812">Transmembrane</keyword>
<name>A0A8C3MVY4_GEOPR</name>
<evidence type="ECO:0000256" key="3">
    <source>
        <dbReference type="ARBA" id="ARBA00022824"/>
    </source>
</evidence>
<evidence type="ECO:0000313" key="7">
    <source>
        <dbReference type="Ensembl" id="ENSCPVP00000012118.2"/>
    </source>
</evidence>
<accession>A0A8U8C895</accession>
<dbReference type="GO" id="GO:0032936">
    <property type="term" value="C:SREBP-SCAP complex"/>
    <property type="evidence" value="ECO:0007669"/>
    <property type="project" value="TreeGrafter"/>
</dbReference>
<evidence type="ECO:0000313" key="8">
    <source>
        <dbReference type="Proteomes" id="UP000694382"/>
    </source>
</evidence>
<dbReference type="PANTHER" id="PTHR46378">
    <property type="entry name" value="STEROL REGULATORY ELEMENT-BINDING PROTEIN CLEAVAGE-ACTIVATING PROTEIN"/>
    <property type="match status" value="1"/>
</dbReference>
<dbReference type="AlphaFoldDB" id="A0A8C3MVY4"/>
<evidence type="ECO:0000256" key="1">
    <source>
        <dbReference type="ARBA" id="ARBA00004240"/>
    </source>
</evidence>
<feature type="region of interest" description="Disordered" evidence="5">
    <location>
        <begin position="58"/>
        <end position="172"/>
    </location>
</feature>
<dbReference type="Proteomes" id="UP000694382">
    <property type="component" value="Chromosome 2"/>
</dbReference>
<dbReference type="InterPro" id="IPR030225">
    <property type="entry name" value="SCAP"/>
</dbReference>
<dbReference type="GO" id="GO:0045540">
    <property type="term" value="P:regulation of cholesterol biosynthetic process"/>
    <property type="evidence" value="ECO:0007669"/>
    <property type="project" value="TreeGrafter"/>
</dbReference>
<keyword evidence="8" id="KW-1185">Reference proteome</keyword>
<dbReference type="GO" id="GO:0000139">
    <property type="term" value="C:Golgi membrane"/>
    <property type="evidence" value="ECO:0007669"/>
    <property type="project" value="InterPro"/>
</dbReference>